<keyword evidence="3" id="KW-0732">Signal</keyword>
<dbReference type="STRING" id="695939.SAMN00790413_00127"/>
<reference evidence="4 5" key="1">
    <citation type="submission" date="2017-04" db="EMBL/GenBank/DDBJ databases">
        <authorList>
            <person name="Afonso C.L."/>
            <person name="Miller P.J."/>
            <person name="Scott M.A."/>
            <person name="Spackman E."/>
            <person name="Goraichik I."/>
            <person name="Dimitrov K.M."/>
            <person name="Suarez D.L."/>
            <person name="Swayne D.E."/>
        </authorList>
    </citation>
    <scope>NUCLEOTIDE SEQUENCE [LARGE SCALE GENOMIC DNA]</scope>
    <source>
        <strain evidence="4 5">KR-140</strain>
    </source>
</reference>
<dbReference type="Pfam" id="PF02113">
    <property type="entry name" value="Peptidase_S13"/>
    <property type="match status" value="2"/>
</dbReference>
<keyword evidence="4" id="KW-0121">Carboxypeptidase</keyword>
<gene>
    <name evidence="4" type="ORF">SAMN00790413_00127</name>
</gene>
<dbReference type="RefSeq" id="WP_084047854.1">
    <property type="nucleotide sequence ID" value="NZ_FWWU01000009.1"/>
</dbReference>
<evidence type="ECO:0000256" key="3">
    <source>
        <dbReference type="SAM" id="SignalP"/>
    </source>
</evidence>
<comment type="similarity">
    <text evidence="1">Belongs to the peptidase S13 family.</text>
</comment>
<evidence type="ECO:0000313" key="5">
    <source>
        <dbReference type="Proteomes" id="UP000192582"/>
    </source>
</evidence>
<evidence type="ECO:0000256" key="1">
    <source>
        <dbReference type="ARBA" id="ARBA00006096"/>
    </source>
</evidence>
<organism evidence="4 5">
    <name type="scientific">Deinococcus hopiensis KR-140</name>
    <dbReference type="NCBI Taxonomy" id="695939"/>
    <lineage>
        <taxon>Bacteria</taxon>
        <taxon>Thermotogati</taxon>
        <taxon>Deinococcota</taxon>
        <taxon>Deinococci</taxon>
        <taxon>Deinococcales</taxon>
        <taxon>Deinococcaceae</taxon>
        <taxon>Deinococcus</taxon>
    </lineage>
</organism>
<protein>
    <submittedName>
        <fullName evidence="4">D-alanyl-D-alanine carboxypeptidase / D-alanyl-D-alanine-endopeptidase (Penicillin-binding protein 4)</fullName>
    </submittedName>
</protein>
<dbReference type="PANTHER" id="PTHR30023">
    <property type="entry name" value="D-ALANYL-D-ALANINE CARBOXYPEPTIDASE"/>
    <property type="match status" value="1"/>
</dbReference>
<dbReference type="PANTHER" id="PTHR30023:SF0">
    <property type="entry name" value="PENICILLIN-SENSITIVE CARBOXYPEPTIDASE A"/>
    <property type="match status" value="1"/>
</dbReference>
<dbReference type="SUPFAM" id="SSF56601">
    <property type="entry name" value="beta-lactamase/transpeptidase-like"/>
    <property type="match status" value="1"/>
</dbReference>
<evidence type="ECO:0000313" key="4">
    <source>
        <dbReference type="EMBL" id="SMB88657.1"/>
    </source>
</evidence>
<keyword evidence="4" id="KW-0645">Protease</keyword>
<name>A0A1W1V5F0_9DEIO</name>
<dbReference type="Proteomes" id="UP000192582">
    <property type="component" value="Unassembled WGS sequence"/>
</dbReference>
<dbReference type="InterPro" id="IPR000667">
    <property type="entry name" value="Peptidase_S13"/>
</dbReference>
<dbReference type="InterPro" id="IPR012338">
    <property type="entry name" value="Beta-lactam/transpept-like"/>
</dbReference>
<keyword evidence="2" id="KW-0378">Hydrolase</keyword>
<feature type="signal peptide" evidence="3">
    <location>
        <begin position="1"/>
        <end position="31"/>
    </location>
</feature>
<keyword evidence="5" id="KW-1185">Reference proteome</keyword>
<sequence>MRPFLVSRLIRLGLACLGLWGGLGWAGPAGAAGPETATVTLVREPGLSVGVRRVLAGLPGGVRTGLLVQDLTTGEVLESQNAALSLIPASTMKLVTASSVLLDRGGNGGWWSTELTVPAAEVGRSRVSHLTLRGNADPTLRVAGSANSLRALAGQVFARGIREVGAVRLDEDRLEASTWKDLPLGVPMTALRLADWHDAPPASAAQARARLGAALIHELRRLGVRVTSGVVGKAPAYVPYMPPARVDGGGRPLPPDLVVPISRRPEQGVASVRSAPPFGFLADTLRPSDNLQAEELLATLAVRPVGNGTLPGALSRERSALRRLGVELTGVQLADGSGLSRENRLTARALVALLTTHYGLPYPLGRPRAELPDQTYRARRNAFAEALPQAGTGERDPEHDGRGGTLALRLQGRGLDVRAKTGTLPGVSALAGYVTGRSGHVLAFAVLSNGPEDTPILTLRAVQDEVVRVVARAVY</sequence>
<dbReference type="EMBL" id="FWWU01000009">
    <property type="protein sequence ID" value="SMB88657.1"/>
    <property type="molecule type" value="Genomic_DNA"/>
</dbReference>
<dbReference type="GO" id="GO:0000270">
    <property type="term" value="P:peptidoglycan metabolic process"/>
    <property type="evidence" value="ECO:0007669"/>
    <property type="project" value="TreeGrafter"/>
</dbReference>
<accession>A0A1W1V5F0</accession>
<dbReference type="GO" id="GO:0006508">
    <property type="term" value="P:proteolysis"/>
    <property type="evidence" value="ECO:0007669"/>
    <property type="project" value="InterPro"/>
</dbReference>
<dbReference type="AlphaFoldDB" id="A0A1W1V5F0"/>
<dbReference type="OrthoDB" id="56883at2"/>
<dbReference type="PRINTS" id="PR00922">
    <property type="entry name" value="DADACBPTASE3"/>
</dbReference>
<feature type="chain" id="PRO_5012777319" evidence="3">
    <location>
        <begin position="32"/>
        <end position="475"/>
    </location>
</feature>
<dbReference type="Gene3D" id="3.40.710.10">
    <property type="entry name" value="DD-peptidase/beta-lactamase superfamily"/>
    <property type="match status" value="2"/>
</dbReference>
<dbReference type="GO" id="GO:0004185">
    <property type="term" value="F:serine-type carboxypeptidase activity"/>
    <property type="evidence" value="ECO:0007669"/>
    <property type="project" value="InterPro"/>
</dbReference>
<proteinExistence type="inferred from homology"/>
<evidence type="ECO:0000256" key="2">
    <source>
        <dbReference type="ARBA" id="ARBA00022801"/>
    </source>
</evidence>